<reference evidence="1" key="1">
    <citation type="submission" date="2018-04" db="EMBL/GenBank/DDBJ databases">
        <authorList>
            <person name="Vogel A."/>
        </authorList>
    </citation>
    <scope>NUCLEOTIDE SEQUENCE [LARGE SCALE GENOMIC DNA]</scope>
</reference>
<keyword evidence="2" id="KW-1185">Reference proteome</keyword>
<protein>
    <submittedName>
        <fullName evidence="1">Uncharacterized protein</fullName>
    </submittedName>
</protein>
<evidence type="ECO:0000313" key="1">
    <source>
        <dbReference type="EMBL" id="VFQ88725.1"/>
    </source>
</evidence>
<organism evidence="1 2">
    <name type="scientific">Cuscuta campestris</name>
    <dbReference type="NCBI Taxonomy" id="132261"/>
    <lineage>
        <taxon>Eukaryota</taxon>
        <taxon>Viridiplantae</taxon>
        <taxon>Streptophyta</taxon>
        <taxon>Embryophyta</taxon>
        <taxon>Tracheophyta</taxon>
        <taxon>Spermatophyta</taxon>
        <taxon>Magnoliopsida</taxon>
        <taxon>eudicotyledons</taxon>
        <taxon>Gunneridae</taxon>
        <taxon>Pentapetalae</taxon>
        <taxon>asterids</taxon>
        <taxon>lamiids</taxon>
        <taxon>Solanales</taxon>
        <taxon>Convolvulaceae</taxon>
        <taxon>Cuscuteae</taxon>
        <taxon>Cuscuta</taxon>
        <taxon>Cuscuta subgen. Grammica</taxon>
        <taxon>Cuscuta sect. Cleistogrammica</taxon>
    </lineage>
</organism>
<sequence>MVTEFAFRAATYVLVRFVPNRKSPAIRSQPVRRSESRWYGDPNRDGTAIQIPRYIAPITGGTAYHWRLPRLPLHSKTSTSSSQNINNCAYNSANIRHLIFDHIGSIMISSS</sequence>
<accession>A0A484MIT8</accession>
<dbReference type="AlphaFoldDB" id="A0A484MIT8"/>
<gene>
    <name evidence="1" type="ORF">CCAM_LOCUS30501</name>
</gene>
<dbReference type="EMBL" id="OOIL02003636">
    <property type="protein sequence ID" value="VFQ88725.1"/>
    <property type="molecule type" value="Genomic_DNA"/>
</dbReference>
<evidence type="ECO:0000313" key="2">
    <source>
        <dbReference type="Proteomes" id="UP000595140"/>
    </source>
</evidence>
<dbReference type="Proteomes" id="UP000595140">
    <property type="component" value="Unassembled WGS sequence"/>
</dbReference>
<proteinExistence type="predicted"/>
<name>A0A484MIT8_9ASTE</name>